<evidence type="ECO:0000256" key="4">
    <source>
        <dbReference type="SAM" id="MobiDB-lite"/>
    </source>
</evidence>
<feature type="region of interest" description="Disordered" evidence="4">
    <location>
        <begin position="451"/>
        <end position="471"/>
    </location>
</feature>
<gene>
    <name evidence="7" type="ORF">CWI78_06665</name>
</gene>
<dbReference type="Proteomes" id="UP000288058">
    <property type="component" value="Unassembled WGS sequence"/>
</dbReference>
<dbReference type="EMBL" id="PIQC01000004">
    <property type="protein sequence ID" value="RUO69601.1"/>
    <property type="molecule type" value="Genomic_DNA"/>
</dbReference>
<feature type="chain" id="PRO_5019145843" evidence="5">
    <location>
        <begin position="21"/>
        <end position="471"/>
    </location>
</feature>
<evidence type="ECO:0000256" key="2">
    <source>
        <dbReference type="ARBA" id="ARBA00023136"/>
    </source>
</evidence>
<name>A0A432Z0B0_9GAMM</name>
<evidence type="ECO:0000256" key="3">
    <source>
        <dbReference type="PROSITE-ProRule" id="PRU00339"/>
    </source>
</evidence>
<feature type="domain" description="Beta-lactamase-related" evidence="6">
    <location>
        <begin position="26"/>
        <end position="283"/>
    </location>
</feature>
<accession>A0A432Z0B0</accession>
<keyword evidence="5" id="KW-0732">Signal</keyword>
<keyword evidence="7" id="KW-0378">Hydrolase</keyword>
<reference evidence="8" key="1">
    <citation type="journal article" date="2018" name="Front. Microbiol.">
        <title>Genome-Based Analysis Reveals the Taxonomy and Diversity of the Family Idiomarinaceae.</title>
        <authorList>
            <person name="Liu Y."/>
            <person name="Lai Q."/>
            <person name="Shao Z."/>
        </authorList>
    </citation>
    <scope>NUCLEOTIDE SEQUENCE [LARGE SCALE GENOMIC DNA]</scope>
    <source>
        <strain evidence="8">R22</strain>
    </source>
</reference>
<dbReference type="InterPro" id="IPR019734">
    <property type="entry name" value="TPR_rpt"/>
</dbReference>
<dbReference type="SUPFAM" id="SSF48452">
    <property type="entry name" value="TPR-like"/>
    <property type="match status" value="1"/>
</dbReference>
<keyword evidence="2" id="KW-0472">Membrane</keyword>
<sequence length="471" mass="53236">MKFIAYFILLMSLTFPVVKAEANSAFDKLLDQYHQQIGFSGSVLVMKNGKPLLAKAVGYADDTVPEPVTLQTRFNIGSIQKNLTAVLVLQAHDKGLFNLDDTLNKFSLGFTDPQTQNITIKHLLEHRSGFGDLFTAEYRKNPSKYKTINEKLEVLRDHSLLFTPGSNRRYSNYGYIVLGAILEKTTGQNYWKLLEEDIFQPSRNVLTREQISHTQKTLAEPYHLSYDGIRLPVAPNLREHKSPDGGGQMSVFELYAFYHHLFIDKELLSPSSLKTFRALQKDQQQWLAFGGGAGVSTAVELDFVNDTWVIVLANTDRLVAERLSSRLRSLVATGEYADVKVSPQLFTYRFYKQKNEETFVSEFEAAYEKAGYRSFMGKVVTDLARELIADEKGHEAIPLLHFLTTRYPSVPDVHDGLAFGYWSIGKTEKAKEVFSKALSLQKDYQSQFSTDNYQTSIGPEVSSPPSNSTKQ</sequence>
<dbReference type="OrthoDB" id="9799367at2"/>
<comment type="caution">
    <text evidence="7">The sequence shown here is derived from an EMBL/GenBank/DDBJ whole genome shotgun (WGS) entry which is preliminary data.</text>
</comment>
<organism evidence="7 8">
    <name type="scientific">Idiomarina ramblicola</name>
    <dbReference type="NCBI Taxonomy" id="263724"/>
    <lineage>
        <taxon>Bacteria</taxon>
        <taxon>Pseudomonadati</taxon>
        <taxon>Pseudomonadota</taxon>
        <taxon>Gammaproteobacteria</taxon>
        <taxon>Alteromonadales</taxon>
        <taxon>Idiomarinaceae</taxon>
        <taxon>Idiomarina</taxon>
    </lineage>
</organism>
<dbReference type="PANTHER" id="PTHR46825:SF11">
    <property type="entry name" value="PENICILLIN-BINDING PROTEIN 4"/>
    <property type="match status" value="1"/>
</dbReference>
<dbReference type="Gene3D" id="3.40.710.10">
    <property type="entry name" value="DD-peptidase/beta-lactamase superfamily"/>
    <property type="match status" value="1"/>
</dbReference>
<evidence type="ECO:0000256" key="1">
    <source>
        <dbReference type="ARBA" id="ARBA00004370"/>
    </source>
</evidence>
<dbReference type="InterPro" id="IPR050491">
    <property type="entry name" value="AmpC-like"/>
</dbReference>
<proteinExistence type="predicted"/>
<evidence type="ECO:0000256" key="5">
    <source>
        <dbReference type="SAM" id="SignalP"/>
    </source>
</evidence>
<dbReference type="Gene3D" id="1.25.40.10">
    <property type="entry name" value="Tetratricopeptide repeat domain"/>
    <property type="match status" value="1"/>
</dbReference>
<dbReference type="PANTHER" id="PTHR46825">
    <property type="entry name" value="D-ALANYL-D-ALANINE-CARBOXYPEPTIDASE/ENDOPEPTIDASE AMPH"/>
    <property type="match status" value="1"/>
</dbReference>
<comment type="subcellular location">
    <subcellularLocation>
        <location evidence="1">Membrane</location>
    </subcellularLocation>
</comment>
<keyword evidence="3" id="KW-0802">TPR repeat</keyword>
<dbReference type="PROSITE" id="PS50005">
    <property type="entry name" value="TPR"/>
    <property type="match status" value="1"/>
</dbReference>
<dbReference type="GO" id="GO:0016787">
    <property type="term" value="F:hydrolase activity"/>
    <property type="evidence" value="ECO:0007669"/>
    <property type="project" value="UniProtKB-KW"/>
</dbReference>
<dbReference type="InterPro" id="IPR001466">
    <property type="entry name" value="Beta-lactam-related"/>
</dbReference>
<dbReference type="SUPFAM" id="SSF56601">
    <property type="entry name" value="beta-lactamase/transpeptidase-like"/>
    <property type="match status" value="1"/>
</dbReference>
<dbReference type="RefSeq" id="WP_126781472.1">
    <property type="nucleotide sequence ID" value="NZ_PIQC01000004.1"/>
</dbReference>
<feature type="signal peptide" evidence="5">
    <location>
        <begin position="1"/>
        <end position="20"/>
    </location>
</feature>
<dbReference type="InterPro" id="IPR011990">
    <property type="entry name" value="TPR-like_helical_dom_sf"/>
</dbReference>
<evidence type="ECO:0000313" key="7">
    <source>
        <dbReference type="EMBL" id="RUO69601.1"/>
    </source>
</evidence>
<feature type="repeat" description="TPR" evidence="3">
    <location>
        <begin position="411"/>
        <end position="444"/>
    </location>
</feature>
<keyword evidence="8" id="KW-1185">Reference proteome</keyword>
<protein>
    <submittedName>
        <fullName evidence="7">Serine hydrolase</fullName>
    </submittedName>
</protein>
<dbReference type="Pfam" id="PF00144">
    <property type="entry name" value="Beta-lactamase"/>
    <property type="match status" value="1"/>
</dbReference>
<dbReference type="InterPro" id="IPR012338">
    <property type="entry name" value="Beta-lactam/transpept-like"/>
</dbReference>
<dbReference type="AlphaFoldDB" id="A0A432Z0B0"/>
<dbReference type="GO" id="GO:0016020">
    <property type="term" value="C:membrane"/>
    <property type="evidence" value="ECO:0007669"/>
    <property type="project" value="UniProtKB-SubCell"/>
</dbReference>
<evidence type="ECO:0000313" key="8">
    <source>
        <dbReference type="Proteomes" id="UP000288058"/>
    </source>
</evidence>
<evidence type="ECO:0000259" key="6">
    <source>
        <dbReference type="Pfam" id="PF00144"/>
    </source>
</evidence>